<gene>
    <name evidence="2" type="ORF">METZ01_LOCUS174479</name>
</gene>
<dbReference type="InterPro" id="IPR029017">
    <property type="entry name" value="Enolase-like_N"/>
</dbReference>
<proteinExistence type="predicted"/>
<dbReference type="InterPro" id="IPR034593">
    <property type="entry name" value="DgoD-like"/>
</dbReference>
<dbReference type="Pfam" id="PF13378">
    <property type="entry name" value="MR_MLE_C"/>
    <property type="match status" value="1"/>
</dbReference>
<dbReference type="SUPFAM" id="SSF54826">
    <property type="entry name" value="Enolase N-terminal domain-like"/>
    <property type="match status" value="1"/>
</dbReference>
<dbReference type="InterPro" id="IPR013342">
    <property type="entry name" value="Mandelate_racemase_C"/>
</dbReference>
<dbReference type="PANTHER" id="PTHR48080">
    <property type="entry name" value="D-GALACTONATE DEHYDRATASE-RELATED"/>
    <property type="match status" value="1"/>
</dbReference>
<name>A0A382C693_9ZZZZ</name>
<dbReference type="SUPFAM" id="SSF51604">
    <property type="entry name" value="Enolase C-terminal domain-like"/>
    <property type="match status" value="1"/>
</dbReference>
<feature type="non-terminal residue" evidence="2">
    <location>
        <position position="231"/>
    </location>
</feature>
<dbReference type="Gene3D" id="3.30.390.10">
    <property type="entry name" value="Enolase-like, N-terminal domain"/>
    <property type="match status" value="1"/>
</dbReference>
<dbReference type="AlphaFoldDB" id="A0A382C693"/>
<dbReference type="Gene3D" id="3.20.20.120">
    <property type="entry name" value="Enolase-like C-terminal domain"/>
    <property type="match status" value="1"/>
</dbReference>
<reference evidence="2" key="1">
    <citation type="submission" date="2018-05" db="EMBL/GenBank/DDBJ databases">
        <authorList>
            <person name="Lanie J.A."/>
            <person name="Ng W.-L."/>
            <person name="Kazmierczak K.M."/>
            <person name="Andrzejewski T.M."/>
            <person name="Davidsen T.M."/>
            <person name="Wayne K.J."/>
            <person name="Tettelin H."/>
            <person name="Glass J.I."/>
            <person name="Rusch D."/>
            <person name="Podicherti R."/>
            <person name="Tsui H.-C.T."/>
            <person name="Winkler M.E."/>
        </authorList>
    </citation>
    <scope>NUCLEOTIDE SEQUENCE</scope>
</reference>
<dbReference type="InterPro" id="IPR029065">
    <property type="entry name" value="Enolase_C-like"/>
</dbReference>
<protein>
    <recommendedName>
        <fullName evidence="1">Mandelate racemase/muconate lactonizing enzyme C-terminal domain-containing protein</fullName>
    </recommendedName>
</protein>
<dbReference type="EMBL" id="UINC01033018">
    <property type="protein sequence ID" value="SVB21625.1"/>
    <property type="molecule type" value="Genomic_DNA"/>
</dbReference>
<feature type="domain" description="Mandelate racemase/muconate lactonizing enzyme C-terminal" evidence="1">
    <location>
        <begin position="119"/>
        <end position="215"/>
    </location>
</feature>
<dbReference type="SMART" id="SM00922">
    <property type="entry name" value="MR_MLE"/>
    <property type="match status" value="1"/>
</dbReference>
<accession>A0A382C693</accession>
<evidence type="ECO:0000313" key="2">
    <source>
        <dbReference type="EMBL" id="SVB21625.1"/>
    </source>
</evidence>
<dbReference type="InterPro" id="IPR036849">
    <property type="entry name" value="Enolase-like_C_sf"/>
</dbReference>
<sequence length="231" mass="25973">MRITNVDIIPIHPRLARRYEGQEVRLRAIDQRTVFRITCDNGIVGYGDYRCASPPQSVADAMVGRSPAAFLRDEVLPLGLGVACYDAVGKHLDVPAWQLMGSPLRRHIPVCAWTRPGSPEVMAAEIQRAAHDGYLLFKVHTCQHYDVFEQHAAIEDVAPEGFRMHYDFNSNRTMAAVLPIITKLQDSPKVAVVEDPLILSDLDGWRQLRQRVRVPILMHVPPVNGIQELLI</sequence>
<evidence type="ECO:0000259" key="1">
    <source>
        <dbReference type="SMART" id="SM00922"/>
    </source>
</evidence>
<organism evidence="2">
    <name type="scientific">marine metagenome</name>
    <dbReference type="NCBI Taxonomy" id="408172"/>
    <lineage>
        <taxon>unclassified sequences</taxon>
        <taxon>metagenomes</taxon>
        <taxon>ecological metagenomes</taxon>
    </lineage>
</organism>